<organism evidence="11">
    <name type="scientific">Setaria italica</name>
    <name type="common">Foxtail millet</name>
    <name type="synonym">Panicum italicum</name>
    <dbReference type="NCBI Taxonomy" id="4555"/>
    <lineage>
        <taxon>Eukaryota</taxon>
        <taxon>Viridiplantae</taxon>
        <taxon>Streptophyta</taxon>
        <taxon>Embryophyta</taxon>
        <taxon>Tracheophyta</taxon>
        <taxon>Spermatophyta</taxon>
        <taxon>Magnoliopsida</taxon>
        <taxon>Liliopsida</taxon>
        <taxon>Poales</taxon>
        <taxon>Poaceae</taxon>
        <taxon>PACMAD clade</taxon>
        <taxon>Panicoideae</taxon>
        <taxon>Panicodae</taxon>
        <taxon>Paniceae</taxon>
        <taxon>Cenchrinae</taxon>
        <taxon>Setaria</taxon>
    </lineage>
</organism>
<evidence type="ECO:0000256" key="5">
    <source>
        <dbReference type="ARBA" id="ARBA00022821"/>
    </source>
</evidence>
<dbReference type="Gramene" id="KQK94071">
    <property type="protein sequence ID" value="KQK94071"/>
    <property type="gene ID" value="SETIT_028254mg"/>
</dbReference>
<dbReference type="InterPro" id="IPR044974">
    <property type="entry name" value="Disease_R_plants"/>
</dbReference>
<feature type="domain" description="Disease resistance R13L4/SHOC-2-like LRR" evidence="10">
    <location>
        <begin position="572"/>
        <end position="874"/>
    </location>
</feature>
<dbReference type="OrthoDB" id="591416at2759"/>
<dbReference type="InterPro" id="IPR036388">
    <property type="entry name" value="WH-like_DNA-bd_sf"/>
</dbReference>
<evidence type="ECO:0000313" key="12">
    <source>
        <dbReference type="EnsemblPlants" id="KQK94071"/>
    </source>
</evidence>
<dbReference type="InterPro" id="IPR038005">
    <property type="entry name" value="RX-like_CC"/>
</dbReference>
<evidence type="ECO:0000259" key="9">
    <source>
        <dbReference type="Pfam" id="PF23559"/>
    </source>
</evidence>
<dbReference type="GO" id="GO:0002758">
    <property type="term" value="P:innate immune response-activating signaling pathway"/>
    <property type="evidence" value="ECO:0007669"/>
    <property type="project" value="UniProtKB-ARBA"/>
</dbReference>
<evidence type="ECO:0008006" key="14">
    <source>
        <dbReference type="Google" id="ProtNLM"/>
    </source>
</evidence>
<dbReference type="SUPFAM" id="SSF52058">
    <property type="entry name" value="L domain-like"/>
    <property type="match status" value="1"/>
</dbReference>
<keyword evidence="4" id="KW-0547">Nucleotide-binding</keyword>
<keyword evidence="6" id="KW-0175">Coiled coil</keyword>
<evidence type="ECO:0000256" key="2">
    <source>
        <dbReference type="ARBA" id="ARBA00022614"/>
    </source>
</evidence>
<dbReference type="InterPro" id="IPR032675">
    <property type="entry name" value="LRR_dom_sf"/>
</dbReference>
<comment type="similarity">
    <text evidence="1">Belongs to the disease resistance NB-LRR family.</text>
</comment>
<dbReference type="EnsemblPlants" id="KQK94071">
    <property type="protein sequence ID" value="KQK94071"/>
    <property type="gene ID" value="SETIT_028254mg"/>
</dbReference>
<dbReference type="SUPFAM" id="SSF52540">
    <property type="entry name" value="P-loop containing nucleoside triphosphate hydrolases"/>
    <property type="match status" value="1"/>
</dbReference>
<dbReference type="Pfam" id="PF23598">
    <property type="entry name" value="LRR_14"/>
    <property type="match status" value="1"/>
</dbReference>
<dbReference type="PRINTS" id="PR00364">
    <property type="entry name" value="DISEASERSIST"/>
</dbReference>
<sequence>MADSAVSFVLGRLGEFVVKEARALQEVGNDVVLLKDKLQWLHTFVQQADHRRRCEGNTYMDVWVQQTREVALDVEDVLDEFMRRVDLQQGLPAWRKWLKFLRSCASQISVRRELSGRIAMIRARLDQISDHRSAYITDYSSSLTRESSSPSITTRLLREGDGRRSIVWIVGESGVGKTTLARTVYDSPAVQAHFKARVMWNLAPCTTEDVALCEIYQHLRPPVHAPATVEGIRDALSKYLKEKRYLIVLDGAAKLFNWSSVLDVLPDNHLGSRVVIVNSLNDHEALVPGGKHDHKLTVQLLDQKNSNLLFRRHALGLGSESSFGKSYFWASAYERQMSKAFKDMFEITSGLPLAILLLGRLLRRKVFPEQWEDVLKHLKSMKPSSRVEGVLALSFDDLPHYLKSCFLYFAMMPQNMSYSAAGLVRIWAAEGFLKPRRGQSMEDAGHSYLKELISRGMVHVFEKGPVASEESTLRTVVIHQRLHAMARFETEGSFLDVYDCTDIPASSTGVRHLYIQNLSNAAYTHMEGASFPKLRSVSCDFSEYWEYKAEEQQHVTAGHQDQPYHDSFLGHLGRSNLLRVIDLGGLQVKRLPSMIGSLVHLRYLCIQRSCLVELPSTIANLINLQTLDIIRTKVKRVTPAFWAIPTLRHVRAEMLHMPKPKSAGVLKSMQSLVGMVCVHPWHNNISPLHKMINVRELDISSLNSDHWGALSDAFKQLESLLYLRIRGCDIPALTLFTKFNLRRLQRLKLDGRIFMSAKEEAEEQFTLPNLTSLLLMHSGVKQGFIDKIGKLPRLVRLELCEKSYEGEELVFTQESGFVNLTHLGLRSLPGLSKWKIVSESLPNVEKVIVNDCTNMKLEVEGGVQVLKNLTKFKVIDMPKKWGVEEAGPLSEKFVQI</sequence>
<keyword evidence="13" id="KW-1185">Reference proteome</keyword>
<protein>
    <recommendedName>
        <fullName evidence="14">AAA+ ATPase domain-containing protein</fullName>
    </recommendedName>
</protein>
<dbReference type="Pfam" id="PF23559">
    <property type="entry name" value="WHD_DRP"/>
    <property type="match status" value="1"/>
</dbReference>
<evidence type="ECO:0000259" key="10">
    <source>
        <dbReference type="Pfam" id="PF23598"/>
    </source>
</evidence>
<name>K3ZNS4_SETIT</name>
<dbReference type="OMA" id="HRSAYIT"/>
<evidence type="ECO:0000259" key="7">
    <source>
        <dbReference type="Pfam" id="PF00931"/>
    </source>
</evidence>
<dbReference type="InterPro" id="IPR027417">
    <property type="entry name" value="P-loop_NTPase"/>
</dbReference>
<dbReference type="GO" id="GO:0042742">
    <property type="term" value="P:defense response to bacterium"/>
    <property type="evidence" value="ECO:0007669"/>
    <property type="project" value="UniProtKB-ARBA"/>
</dbReference>
<dbReference type="Gene3D" id="3.40.50.300">
    <property type="entry name" value="P-loop containing nucleotide triphosphate hydrolases"/>
    <property type="match status" value="1"/>
</dbReference>
<evidence type="ECO:0000259" key="8">
    <source>
        <dbReference type="Pfam" id="PF18052"/>
    </source>
</evidence>
<evidence type="ECO:0000256" key="3">
    <source>
        <dbReference type="ARBA" id="ARBA00022737"/>
    </source>
</evidence>
<dbReference type="AlphaFoldDB" id="K3ZNS4"/>
<dbReference type="InterPro" id="IPR002182">
    <property type="entry name" value="NB-ARC"/>
</dbReference>
<dbReference type="PANTHER" id="PTHR23155:SF1052">
    <property type="entry name" value="DISEASE RESISTANCE PROTEIN RPM1"/>
    <property type="match status" value="1"/>
</dbReference>
<dbReference type="FunFam" id="1.10.10.10:FF:000322">
    <property type="entry name" value="Probable disease resistance protein At1g63360"/>
    <property type="match status" value="1"/>
</dbReference>
<keyword evidence="3" id="KW-0677">Repeat</keyword>
<evidence type="ECO:0000256" key="4">
    <source>
        <dbReference type="ARBA" id="ARBA00022741"/>
    </source>
</evidence>
<feature type="domain" description="NB-ARC" evidence="7">
    <location>
        <begin position="151"/>
        <end position="313"/>
    </location>
</feature>
<evidence type="ECO:0000313" key="11">
    <source>
        <dbReference type="EMBL" id="RCV37614.1"/>
    </source>
</evidence>
<dbReference type="Gene3D" id="1.20.5.4130">
    <property type="match status" value="1"/>
</dbReference>
<proteinExistence type="inferred from homology"/>
<feature type="domain" description="Disease resistance N-terminal" evidence="8">
    <location>
        <begin position="5"/>
        <end position="94"/>
    </location>
</feature>
<dbReference type="Gene3D" id="3.80.10.10">
    <property type="entry name" value="Ribonuclease Inhibitor"/>
    <property type="match status" value="1"/>
</dbReference>
<dbReference type="Pfam" id="PF00931">
    <property type="entry name" value="NB-ARC"/>
    <property type="match status" value="1"/>
</dbReference>
<reference evidence="11 13" key="1">
    <citation type="journal article" date="2012" name="Nat. Biotechnol.">
        <title>Reference genome sequence of the model plant Setaria.</title>
        <authorList>
            <person name="Bennetzen J.L."/>
            <person name="Schmutz J."/>
            <person name="Wang H."/>
            <person name="Percifield R."/>
            <person name="Hawkins J."/>
            <person name="Pontaroli A.C."/>
            <person name="Estep M."/>
            <person name="Feng L."/>
            <person name="Vaughn J.N."/>
            <person name="Grimwood J."/>
            <person name="Jenkins J."/>
            <person name="Barry K."/>
            <person name="Lindquist E."/>
            <person name="Hellsten U."/>
            <person name="Deshpande S."/>
            <person name="Wang X."/>
            <person name="Wu X."/>
            <person name="Mitros T."/>
            <person name="Triplett J."/>
            <person name="Yang X."/>
            <person name="Ye C.Y."/>
            <person name="Mauro-Herrera M."/>
            <person name="Wang L."/>
            <person name="Li P."/>
            <person name="Sharma M."/>
            <person name="Sharma R."/>
            <person name="Ronald P.C."/>
            <person name="Panaud O."/>
            <person name="Kellogg E.A."/>
            <person name="Brutnell T.P."/>
            <person name="Doust A.N."/>
            <person name="Tuskan G.A."/>
            <person name="Rokhsar D."/>
            <person name="Devos K.M."/>
        </authorList>
    </citation>
    <scope>NUCLEOTIDE SEQUENCE [LARGE SCALE GENOMIC DNA]</scope>
    <source>
        <strain evidence="13">cv. Yugu1</strain>
        <strain evidence="11">Yugu1</strain>
    </source>
</reference>
<dbReference type="eggNOG" id="KOG4658">
    <property type="taxonomic scope" value="Eukaryota"/>
</dbReference>
<reference evidence="11" key="2">
    <citation type="submission" date="2015-07" db="EMBL/GenBank/DDBJ databases">
        <authorList>
            <person name="Noorani M."/>
        </authorList>
    </citation>
    <scope>NUCLEOTIDE SEQUENCE</scope>
    <source>
        <strain evidence="11">Yugu1</strain>
    </source>
</reference>
<evidence type="ECO:0000256" key="1">
    <source>
        <dbReference type="ARBA" id="ARBA00008894"/>
    </source>
</evidence>
<dbReference type="InterPro" id="IPR055414">
    <property type="entry name" value="LRR_R13L4/SHOC2-like"/>
</dbReference>
<dbReference type="HOGENOM" id="CLU_000837_25_4_1"/>
<dbReference type="GO" id="GO:0043531">
    <property type="term" value="F:ADP binding"/>
    <property type="evidence" value="ECO:0007669"/>
    <property type="project" value="InterPro"/>
</dbReference>
<dbReference type="InterPro" id="IPR041118">
    <property type="entry name" value="Rx_N"/>
</dbReference>
<evidence type="ECO:0000313" key="13">
    <source>
        <dbReference type="Proteomes" id="UP000004995"/>
    </source>
</evidence>
<dbReference type="InterPro" id="IPR058922">
    <property type="entry name" value="WHD_DRP"/>
</dbReference>
<dbReference type="InterPro" id="IPR042197">
    <property type="entry name" value="Apaf_helical"/>
</dbReference>
<reference evidence="12" key="3">
    <citation type="submission" date="2018-08" db="UniProtKB">
        <authorList>
            <consortium name="EnsemblPlants"/>
        </authorList>
    </citation>
    <scope>IDENTIFICATION</scope>
    <source>
        <strain evidence="12">Yugu1</strain>
    </source>
</reference>
<dbReference type="Proteomes" id="UP000004995">
    <property type="component" value="Unassembled WGS sequence"/>
</dbReference>
<dbReference type="PANTHER" id="PTHR23155">
    <property type="entry name" value="DISEASE RESISTANCE PROTEIN RP"/>
    <property type="match status" value="1"/>
</dbReference>
<dbReference type="Pfam" id="PF18052">
    <property type="entry name" value="Rx_N"/>
    <property type="match status" value="1"/>
</dbReference>
<dbReference type="EMBL" id="AGNK02004749">
    <property type="status" value="NOT_ANNOTATED_CDS"/>
    <property type="molecule type" value="Genomic_DNA"/>
</dbReference>
<keyword evidence="5" id="KW-0611">Plant defense</keyword>
<dbReference type="Gene3D" id="1.10.10.10">
    <property type="entry name" value="Winged helix-like DNA-binding domain superfamily/Winged helix DNA-binding domain"/>
    <property type="match status" value="1"/>
</dbReference>
<dbReference type="EMBL" id="CM003535">
    <property type="protein sequence ID" value="RCV37614.1"/>
    <property type="molecule type" value="Genomic_DNA"/>
</dbReference>
<dbReference type="Gene3D" id="1.10.8.430">
    <property type="entry name" value="Helical domain of apoptotic protease-activating factors"/>
    <property type="match status" value="1"/>
</dbReference>
<keyword evidence="2" id="KW-0433">Leucine-rich repeat</keyword>
<feature type="domain" description="Disease resistance protein winged helix" evidence="9">
    <location>
        <begin position="413"/>
        <end position="486"/>
    </location>
</feature>
<accession>K3ZNS4</accession>
<dbReference type="GO" id="GO:0009626">
    <property type="term" value="P:plant-type hypersensitive response"/>
    <property type="evidence" value="ECO:0007669"/>
    <property type="project" value="UniProtKB-ARBA"/>
</dbReference>
<evidence type="ECO:0000256" key="6">
    <source>
        <dbReference type="ARBA" id="ARBA00023054"/>
    </source>
</evidence>
<gene>
    <name evidence="11" type="ORF">SETIT_8G077900v2</name>
</gene>
<dbReference type="CDD" id="cd14798">
    <property type="entry name" value="RX-CC_like"/>
    <property type="match status" value="1"/>
</dbReference>